<dbReference type="Gene3D" id="3.30.40.10">
    <property type="entry name" value="Zinc/RING finger domain, C3HC4 (zinc finger)"/>
    <property type="match status" value="1"/>
</dbReference>
<feature type="region of interest" description="Disordered" evidence="13">
    <location>
        <begin position="193"/>
        <end position="276"/>
    </location>
</feature>
<dbReference type="PANTHER" id="PTHR23328:SF0">
    <property type="entry name" value="RING-TYPE DOMAIN-CONTAINING PROTEIN"/>
    <property type="match status" value="1"/>
</dbReference>
<sequence>MMKKQDSGKCKFVLSKEECTCPICMCIMIEPVTMPCRHSLCMPCYRQTVEKASLTCPICRLRISVWARKASKQNNLVDEAKWQAIQRAFPGKVQRRLDEKDVSEDDDENEDDYETQLRRLKELSKPGEIRQEYEAALQKLQRQREEEAKKEAEASEALIRVLQEEEELEMETWERERQETDLLGRLAAEQLDQRTNIGAREKESLSTSVPPTSHKKGNRKVKGKSKPSTSQSTSPNLTLNTFFNSVPRSSSSSAPPDPWYQGRELKQQQHSGSPYPYKCISPKEKIFYGLSHLDQPQPDSESSSDGSETLQQLDHAYSTASAQQIDLTARDADVISAPRTDIDSPIDLSHVKSEAVDIFAAGPSGLSTLVGPHFQPIASCDRTPPKKAANGVRHDPPLVRATPRNLFSSMSSLSVESIPALTTTGEVAKFSSKVSPSTRALLKGQAHKKNSPERENPPEVAQLKKCIVNLQACDPPSKSLGNGSQSQPSAVVQGPQLQTFSDCQLKSRSQTELCTSERQDQLSVSTLSAFPQDSDRSNDNAVSDSSLDSFDIHLDVTRPQGNDFKSNGSKVSKDLQAVQTRTSQCSSGEQHSVPKIKRATAVSSEAPHGVVKDILGFPSTEVLQKNVTASDVNLQKKPLEKKTGECNRDIEWRESPVSDSSDVLFLDQEDKSKSKENILQVSAPRLTDIEMIDTISDFDSHKTGPAQAGEYKSMKDVNDNCSETKSGQSSPDTERPLQTSKSENRDLSSQGRQRLVKNKKDRQVNGASEGVTLSSKSKPSLSGVVPSTNKTGNSNQLSKGTMDYFVLKSRRNSGNESADLTRSEQELGGSTKKKQKKPAKKRKRMISVSDTDDDIDDSDVESVCSKDFVSSLTADDSEKAGMTQEERDHLYALELQNMFSMLDKQNIKVDRFKGSSDEYSLRKKKRRK</sequence>
<evidence type="ECO:0000313" key="16">
    <source>
        <dbReference type="RefSeq" id="XP_012934808.1"/>
    </source>
</evidence>
<name>A0ABM0ZUM9_APLCA</name>
<proteinExistence type="predicted"/>
<protein>
    <recommendedName>
        <fullName evidence="3">RING-type E3 ubiquitin transferase</fullName>
        <ecNumber evidence="3">2.3.2.27</ecNumber>
    </recommendedName>
</protein>
<dbReference type="EC" id="2.3.2.27" evidence="3"/>
<dbReference type="PROSITE" id="PS00518">
    <property type="entry name" value="ZF_RING_1"/>
    <property type="match status" value="1"/>
</dbReference>
<feature type="compositionally biased region" description="Low complexity" evidence="13">
    <location>
        <begin position="226"/>
        <end position="235"/>
    </location>
</feature>
<evidence type="ECO:0000256" key="13">
    <source>
        <dbReference type="SAM" id="MobiDB-lite"/>
    </source>
</evidence>
<evidence type="ECO:0000256" key="4">
    <source>
        <dbReference type="ARBA" id="ARBA00022679"/>
    </source>
</evidence>
<evidence type="ECO:0000256" key="8">
    <source>
        <dbReference type="ARBA" id="ARBA00022786"/>
    </source>
</evidence>
<evidence type="ECO:0000256" key="1">
    <source>
        <dbReference type="ARBA" id="ARBA00000900"/>
    </source>
</evidence>
<keyword evidence="9" id="KW-0862">Zinc</keyword>
<keyword evidence="10" id="KW-0539">Nucleus</keyword>
<evidence type="ECO:0000313" key="15">
    <source>
        <dbReference type="Proteomes" id="UP000694888"/>
    </source>
</evidence>
<evidence type="ECO:0000256" key="5">
    <source>
        <dbReference type="ARBA" id="ARBA00022723"/>
    </source>
</evidence>
<dbReference type="Proteomes" id="UP000694888">
    <property type="component" value="Unplaced"/>
</dbReference>
<evidence type="ECO:0000256" key="2">
    <source>
        <dbReference type="ARBA" id="ARBA00004123"/>
    </source>
</evidence>
<feature type="compositionally biased region" description="Polar residues" evidence="13">
    <location>
        <begin position="771"/>
        <end position="799"/>
    </location>
</feature>
<evidence type="ECO:0000256" key="11">
    <source>
        <dbReference type="PROSITE-ProRule" id="PRU00175"/>
    </source>
</evidence>
<dbReference type="GeneID" id="101849113"/>
<dbReference type="InterPro" id="IPR017907">
    <property type="entry name" value="Znf_RING_CS"/>
</dbReference>
<keyword evidence="5" id="KW-0479">Metal-binding</keyword>
<feature type="compositionally biased region" description="Basic residues" evidence="13">
    <location>
        <begin position="831"/>
        <end position="845"/>
    </location>
</feature>
<dbReference type="InterPro" id="IPR013083">
    <property type="entry name" value="Znf_RING/FYVE/PHD"/>
</dbReference>
<comment type="subcellular location">
    <subcellularLocation>
        <location evidence="2">Nucleus</location>
    </subcellularLocation>
</comment>
<feature type="domain" description="RING-type" evidence="14">
    <location>
        <begin position="21"/>
        <end position="60"/>
    </location>
</feature>
<feature type="region of interest" description="Disordered" evidence="13">
    <location>
        <begin position="514"/>
        <end position="546"/>
    </location>
</feature>
<feature type="region of interest" description="Disordered" evidence="13">
    <location>
        <begin position="292"/>
        <end position="311"/>
    </location>
</feature>
<dbReference type="PANTHER" id="PTHR23328">
    <property type="entry name" value="RING-TYPE DOMAIN-CONTAINING PROTEIN"/>
    <property type="match status" value="1"/>
</dbReference>
<evidence type="ECO:0000256" key="12">
    <source>
        <dbReference type="SAM" id="Coils"/>
    </source>
</evidence>
<keyword evidence="8" id="KW-0833">Ubl conjugation pathway</keyword>
<feature type="compositionally biased region" description="Polar residues" evidence="13">
    <location>
        <begin position="719"/>
        <end position="752"/>
    </location>
</feature>
<dbReference type="CDD" id="cd21932">
    <property type="entry name" value="MIU2_RNF168-like"/>
    <property type="match status" value="1"/>
</dbReference>
<dbReference type="Pfam" id="PF00097">
    <property type="entry name" value="zf-C3HC4"/>
    <property type="match status" value="1"/>
</dbReference>
<feature type="compositionally biased region" description="Basic residues" evidence="13">
    <location>
        <begin position="213"/>
        <end position="225"/>
    </location>
</feature>
<evidence type="ECO:0000256" key="10">
    <source>
        <dbReference type="ARBA" id="ARBA00023242"/>
    </source>
</evidence>
<evidence type="ECO:0000256" key="7">
    <source>
        <dbReference type="ARBA" id="ARBA00022771"/>
    </source>
</evidence>
<evidence type="ECO:0000256" key="6">
    <source>
        <dbReference type="ARBA" id="ARBA00022763"/>
    </source>
</evidence>
<dbReference type="CDD" id="cd16550">
    <property type="entry name" value="RING-HC_RNF168"/>
    <property type="match status" value="1"/>
</dbReference>
<evidence type="ECO:0000259" key="14">
    <source>
        <dbReference type="PROSITE" id="PS50089"/>
    </source>
</evidence>
<comment type="catalytic activity">
    <reaction evidence="1">
        <text>S-ubiquitinyl-[E2 ubiquitin-conjugating enzyme]-L-cysteine + [acceptor protein]-L-lysine = [E2 ubiquitin-conjugating enzyme]-L-cysteine + N(6)-ubiquitinyl-[acceptor protein]-L-lysine.</text>
        <dbReference type="EC" id="2.3.2.27"/>
    </reaction>
</comment>
<keyword evidence="15" id="KW-1185">Reference proteome</keyword>
<feature type="compositionally biased region" description="Low complexity" evidence="13">
    <location>
        <begin position="245"/>
        <end position="254"/>
    </location>
</feature>
<accession>A0ABM0ZUM9</accession>
<evidence type="ECO:0000256" key="3">
    <source>
        <dbReference type="ARBA" id="ARBA00012483"/>
    </source>
</evidence>
<keyword evidence="6" id="KW-0227">DNA damage</keyword>
<feature type="compositionally biased region" description="Polar residues" evidence="13">
    <location>
        <begin position="521"/>
        <end position="531"/>
    </location>
</feature>
<dbReference type="PROSITE" id="PS50089">
    <property type="entry name" value="ZF_RING_2"/>
    <property type="match status" value="1"/>
</dbReference>
<dbReference type="InterPro" id="IPR018957">
    <property type="entry name" value="Znf_C3HC4_RING-type"/>
</dbReference>
<keyword evidence="4" id="KW-0808">Transferase</keyword>
<dbReference type="CDD" id="cd22249">
    <property type="entry name" value="UDM1_RNF168_RNF169-like"/>
    <property type="match status" value="1"/>
</dbReference>
<dbReference type="SUPFAM" id="SSF57850">
    <property type="entry name" value="RING/U-box"/>
    <property type="match status" value="1"/>
</dbReference>
<reference evidence="16" key="1">
    <citation type="submission" date="2025-08" db="UniProtKB">
        <authorList>
            <consortium name="RefSeq"/>
        </authorList>
    </citation>
    <scope>IDENTIFICATION</scope>
</reference>
<dbReference type="RefSeq" id="XP_012934808.1">
    <property type="nucleotide sequence ID" value="XM_013079354.2"/>
</dbReference>
<gene>
    <name evidence="16" type="primary">LOC101849113</name>
</gene>
<feature type="coiled-coil region" evidence="12">
    <location>
        <begin position="130"/>
        <end position="183"/>
    </location>
</feature>
<dbReference type="SMART" id="SM00184">
    <property type="entry name" value="RING"/>
    <property type="match status" value="1"/>
</dbReference>
<feature type="region of interest" description="Disordered" evidence="13">
    <location>
        <begin position="434"/>
        <end position="459"/>
    </location>
</feature>
<dbReference type="InterPro" id="IPR001841">
    <property type="entry name" value="Znf_RING"/>
</dbReference>
<organism evidence="15 16">
    <name type="scientific">Aplysia californica</name>
    <name type="common">California sea hare</name>
    <dbReference type="NCBI Taxonomy" id="6500"/>
    <lineage>
        <taxon>Eukaryota</taxon>
        <taxon>Metazoa</taxon>
        <taxon>Spiralia</taxon>
        <taxon>Lophotrochozoa</taxon>
        <taxon>Mollusca</taxon>
        <taxon>Gastropoda</taxon>
        <taxon>Heterobranchia</taxon>
        <taxon>Euthyneura</taxon>
        <taxon>Tectipleura</taxon>
        <taxon>Aplysiida</taxon>
        <taxon>Aplysioidea</taxon>
        <taxon>Aplysiidae</taxon>
        <taxon>Aplysia</taxon>
    </lineage>
</organism>
<keyword evidence="7 11" id="KW-0863">Zinc-finger</keyword>
<dbReference type="InterPro" id="IPR051657">
    <property type="entry name" value="RNF168/RNF169_E3_ubiq-ligase"/>
</dbReference>
<feature type="compositionally biased region" description="Low complexity" evidence="13">
    <location>
        <begin position="295"/>
        <end position="308"/>
    </location>
</feature>
<keyword evidence="12" id="KW-0175">Coiled coil</keyword>
<feature type="region of interest" description="Disordered" evidence="13">
    <location>
        <begin position="698"/>
        <end position="857"/>
    </location>
</feature>
<evidence type="ECO:0000256" key="9">
    <source>
        <dbReference type="ARBA" id="ARBA00022833"/>
    </source>
</evidence>